<comment type="caution">
    <text evidence="1">The sequence shown here is derived from an EMBL/GenBank/DDBJ whole genome shotgun (WGS) entry which is preliminary data.</text>
</comment>
<dbReference type="EMBL" id="RKHY01000001">
    <property type="protein sequence ID" value="ROS44180.1"/>
    <property type="molecule type" value="Genomic_DNA"/>
</dbReference>
<organism evidence="1 2">
    <name type="scientific">Amycolatopsis thermoflava</name>
    <dbReference type="NCBI Taxonomy" id="84480"/>
    <lineage>
        <taxon>Bacteria</taxon>
        <taxon>Bacillati</taxon>
        <taxon>Actinomycetota</taxon>
        <taxon>Actinomycetes</taxon>
        <taxon>Pseudonocardiales</taxon>
        <taxon>Pseudonocardiaceae</taxon>
        <taxon>Amycolatopsis</taxon>
        <taxon>Amycolatopsis methanolica group</taxon>
    </lineage>
</organism>
<sequence>MVGSICRQWILARDPPAESAAKVALPCYVAIINSGMPAQPEGTDGTMTVTATTSPATVWVTVANTDRLRNGPTWAGRRLQGGRWSRVAMSRRCR</sequence>
<gene>
    <name evidence="1" type="ORF">EDD35_6612</name>
</gene>
<evidence type="ECO:0000313" key="1">
    <source>
        <dbReference type="EMBL" id="ROS44180.1"/>
    </source>
</evidence>
<accession>A0A3N2H777</accession>
<reference evidence="1 2" key="1">
    <citation type="submission" date="2018-11" db="EMBL/GenBank/DDBJ databases">
        <title>Sequencing the genomes of 1000 actinobacteria strains.</title>
        <authorList>
            <person name="Klenk H.-P."/>
        </authorList>
    </citation>
    <scope>NUCLEOTIDE SEQUENCE [LARGE SCALE GENOMIC DNA]</scope>
    <source>
        <strain evidence="1 2">DSM 44348</strain>
    </source>
</reference>
<proteinExistence type="predicted"/>
<dbReference type="Proteomes" id="UP000274843">
    <property type="component" value="Unassembled WGS sequence"/>
</dbReference>
<dbReference type="AlphaFoldDB" id="A0A3N2H777"/>
<protein>
    <submittedName>
        <fullName evidence="1">Uncharacterized protein</fullName>
    </submittedName>
</protein>
<evidence type="ECO:0000313" key="2">
    <source>
        <dbReference type="Proteomes" id="UP000274843"/>
    </source>
</evidence>
<keyword evidence="2" id="KW-1185">Reference proteome</keyword>
<name>A0A3N2H777_9PSEU</name>